<gene>
    <name evidence="7" type="ORF">Ddye_014452</name>
</gene>
<keyword evidence="2" id="KW-0479">Metal-binding</keyword>
<feature type="zinc finger region" description="FLZ-type" evidence="4">
    <location>
        <begin position="87"/>
        <end position="131"/>
    </location>
</feature>
<name>A0AAE0CKM1_9ROSI</name>
<dbReference type="EMBL" id="JANJYI010000004">
    <property type="protein sequence ID" value="KAK2654596.1"/>
    <property type="molecule type" value="Genomic_DNA"/>
</dbReference>
<dbReference type="InterPro" id="IPR044181">
    <property type="entry name" value="FLZ17/18"/>
</dbReference>
<keyword evidence="8" id="KW-1185">Reference proteome</keyword>
<keyword evidence="3" id="KW-0862">Zinc</keyword>
<sequence>MLPKFTSAFKVEEEENGKGSRSSNTRSSTFGGSCSSKKGNSTSLVVGLKILVVQISKGRSNIVIKPTLIKHSSSKSSSASQTHQYSCFLKSCFLCNKNLSLDNDVYMYRGDQGFCSIECRSRQIILDDMSELETSTKKMVAFYRSSNSCSKSDRRETQVLLQELRHQRHHNKQHNYNQKIQWVI</sequence>
<protein>
    <recommendedName>
        <fullName evidence="6">FLZ-type domain-containing protein</fullName>
    </recommendedName>
</protein>
<dbReference type="Proteomes" id="UP001280121">
    <property type="component" value="Unassembled WGS sequence"/>
</dbReference>
<accession>A0AAE0CKM1</accession>
<feature type="domain" description="FLZ-type" evidence="6">
    <location>
        <begin position="87"/>
        <end position="131"/>
    </location>
</feature>
<evidence type="ECO:0000313" key="8">
    <source>
        <dbReference type="Proteomes" id="UP001280121"/>
    </source>
</evidence>
<evidence type="ECO:0000256" key="2">
    <source>
        <dbReference type="ARBA" id="ARBA00022723"/>
    </source>
</evidence>
<dbReference type="InterPro" id="IPR007650">
    <property type="entry name" value="Zf-FLZ_dom"/>
</dbReference>
<evidence type="ECO:0000256" key="4">
    <source>
        <dbReference type="PROSITE-ProRule" id="PRU01131"/>
    </source>
</evidence>
<evidence type="ECO:0000256" key="5">
    <source>
        <dbReference type="SAM" id="MobiDB-lite"/>
    </source>
</evidence>
<feature type="compositionally biased region" description="Polar residues" evidence="5">
    <location>
        <begin position="19"/>
        <end position="38"/>
    </location>
</feature>
<comment type="similarity">
    <text evidence="1">Belongs to the FLZ family.</text>
</comment>
<dbReference type="PROSITE" id="PS51795">
    <property type="entry name" value="ZF_FLZ"/>
    <property type="match status" value="1"/>
</dbReference>
<organism evidence="7 8">
    <name type="scientific">Dipteronia dyeriana</name>
    <dbReference type="NCBI Taxonomy" id="168575"/>
    <lineage>
        <taxon>Eukaryota</taxon>
        <taxon>Viridiplantae</taxon>
        <taxon>Streptophyta</taxon>
        <taxon>Embryophyta</taxon>
        <taxon>Tracheophyta</taxon>
        <taxon>Spermatophyta</taxon>
        <taxon>Magnoliopsida</taxon>
        <taxon>eudicotyledons</taxon>
        <taxon>Gunneridae</taxon>
        <taxon>Pentapetalae</taxon>
        <taxon>rosids</taxon>
        <taxon>malvids</taxon>
        <taxon>Sapindales</taxon>
        <taxon>Sapindaceae</taxon>
        <taxon>Hippocastanoideae</taxon>
        <taxon>Acereae</taxon>
        <taxon>Dipteronia</taxon>
    </lineage>
</organism>
<dbReference type="AlphaFoldDB" id="A0AAE0CKM1"/>
<comment type="caution">
    <text evidence="7">The sequence shown here is derived from an EMBL/GenBank/DDBJ whole genome shotgun (WGS) entry which is preliminary data.</text>
</comment>
<dbReference type="Pfam" id="PF04570">
    <property type="entry name" value="zf-FLZ"/>
    <property type="match status" value="1"/>
</dbReference>
<dbReference type="PANTHER" id="PTHR47847">
    <property type="entry name" value="FCS-LIKE ZINC FINGER 17"/>
    <property type="match status" value="1"/>
</dbReference>
<evidence type="ECO:0000256" key="1">
    <source>
        <dbReference type="ARBA" id="ARBA00009374"/>
    </source>
</evidence>
<dbReference type="PANTHER" id="PTHR47847:SF2">
    <property type="entry name" value="FCS-LIKE ZINC FINGER 17-RELATED"/>
    <property type="match status" value="1"/>
</dbReference>
<evidence type="ECO:0000259" key="6">
    <source>
        <dbReference type="PROSITE" id="PS51795"/>
    </source>
</evidence>
<reference evidence="7" key="1">
    <citation type="journal article" date="2023" name="Plant J.">
        <title>Genome sequences and population genomics provide insights into the demographic history, inbreeding, and mutation load of two 'living fossil' tree species of Dipteronia.</title>
        <authorList>
            <person name="Feng Y."/>
            <person name="Comes H.P."/>
            <person name="Chen J."/>
            <person name="Zhu S."/>
            <person name="Lu R."/>
            <person name="Zhang X."/>
            <person name="Li P."/>
            <person name="Qiu J."/>
            <person name="Olsen K.M."/>
            <person name="Qiu Y."/>
        </authorList>
    </citation>
    <scope>NUCLEOTIDE SEQUENCE</scope>
    <source>
        <strain evidence="7">KIB01</strain>
    </source>
</reference>
<proteinExistence type="inferred from homology"/>
<dbReference type="GO" id="GO:0008270">
    <property type="term" value="F:zinc ion binding"/>
    <property type="evidence" value="ECO:0007669"/>
    <property type="project" value="UniProtKB-KW"/>
</dbReference>
<evidence type="ECO:0000313" key="7">
    <source>
        <dbReference type="EMBL" id="KAK2654596.1"/>
    </source>
</evidence>
<keyword evidence="3" id="KW-0863">Zinc-finger</keyword>
<evidence type="ECO:0000256" key="3">
    <source>
        <dbReference type="ARBA" id="ARBA00022771"/>
    </source>
</evidence>
<feature type="region of interest" description="Disordered" evidence="5">
    <location>
        <begin position="11"/>
        <end position="38"/>
    </location>
</feature>